<dbReference type="EnsemblMetazoa" id="ASIC014866-RA">
    <property type="protein sequence ID" value="ASIC014866-PA"/>
    <property type="gene ID" value="ASIC014866"/>
</dbReference>
<proteinExistence type="predicted"/>
<dbReference type="AlphaFoldDB" id="A0A084W9G6"/>
<dbReference type="VEuPathDB" id="VectorBase:ASIC014866"/>
<feature type="region of interest" description="Disordered" evidence="1">
    <location>
        <begin position="32"/>
        <end position="52"/>
    </location>
</feature>
<evidence type="ECO:0000313" key="2">
    <source>
        <dbReference type="EMBL" id="KFB46860.1"/>
    </source>
</evidence>
<organism evidence="2">
    <name type="scientific">Anopheles sinensis</name>
    <name type="common">Mosquito</name>
    <dbReference type="NCBI Taxonomy" id="74873"/>
    <lineage>
        <taxon>Eukaryota</taxon>
        <taxon>Metazoa</taxon>
        <taxon>Ecdysozoa</taxon>
        <taxon>Arthropoda</taxon>
        <taxon>Hexapoda</taxon>
        <taxon>Insecta</taxon>
        <taxon>Pterygota</taxon>
        <taxon>Neoptera</taxon>
        <taxon>Endopterygota</taxon>
        <taxon>Diptera</taxon>
        <taxon>Nematocera</taxon>
        <taxon>Culicoidea</taxon>
        <taxon>Culicidae</taxon>
        <taxon>Anophelinae</taxon>
        <taxon>Anopheles</taxon>
    </lineage>
</organism>
<dbReference type="EMBL" id="KE525322">
    <property type="protein sequence ID" value="KFB46860.1"/>
    <property type="molecule type" value="Genomic_DNA"/>
</dbReference>
<dbReference type="STRING" id="74873.A0A084W9G6"/>
<accession>A0A084W9G6</accession>
<dbReference type="Proteomes" id="UP000030765">
    <property type="component" value="Unassembled WGS sequence"/>
</dbReference>
<sequence>MYPNADGSDPYEKSHTGDGAADALRASVIRATTDSPMSPPHSLGGAAGGADSTMAAASGAATILLGTGSSAVPIGGLLGTRGAVSGKKMFNTGARSLLDVLATTERTNSQKRIDFSGRLCTPPGQIAKLYPHLGSKDADSGQGRSADVK</sequence>
<evidence type="ECO:0000313" key="3">
    <source>
        <dbReference type="EnsemblMetazoa" id="ASIC014866-PA"/>
    </source>
</evidence>
<dbReference type="OrthoDB" id="5844105at2759"/>
<reference evidence="3" key="2">
    <citation type="submission" date="2020-05" db="UniProtKB">
        <authorList>
            <consortium name="EnsemblMetazoa"/>
        </authorList>
    </citation>
    <scope>IDENTIFICATION</scope>
</reference>
<dbReference type="Pfam" id="PF10221">
    <property type="entry name" value="Mat89Bb"/>
    <property type="match status" value="1"/>
</dbReference>
<protein>
    <submittedName>
        <fullName evidence="3">Cell cycle regulator Mat89Bb</fullName>
    </submittedName>
</protein>
<gene>
    <name evidence="2" type="ORF">ZHAS_00014866</name>
</gene>
<dbReference type="VEuPathDB" id="VectorBase:ASIS010667"/>
<dbReference type="InterPro" id="IPR019355">
    <property type="entry name" value="Cell_cycle_regulator_Mat89Bb"/>
</dbReference>
<evidence type="ECO:0000313" key="4">
    <source>
        <dbReference type="Proteomes" id="UP000030765"/>
    </source>
</evidence>
<keyword evidence="4" id="KW-1185">Reference proteome</keyword>
<name>A0A084W9G6_ANOSI</name>
<reference evidence="2 4" key="1">
    <citation type="journal article" date="2014" name="BMC Genomics">
        <title>Genome sequence of Anopheles sinensis provides insight into genetics basis of mosquito competence for malaria parasites.</title>
        <authorList>
            <person name="Zhou D."/>
            <person name="Zhang D."/>
            <person name="Ding G."/>
            <person name="Shi L."/>
            <person name="Hou Q."/>
            <person name="Ye Y."/>
            <person name="Xu Y."/>
            <person name="Zhou H."/>
            <person name="Xiong C."/>
            <person name="Li S."/>
            <person name="Yu J."/>
            <person name="Hong S."/>
            <person name="Yu X."/>
            <person name="Zou P."/>
            <person name="Chen C."/>
            <person name="Chang X."/>
            <person name="Wang W."/>
            <person name="Lv Y."/>
            <person name="Sun Y."/>
            <person name="Ma L."/>
            <person name="Shen B."/>
            <person name="Zhu C."/>
        </authorList>
    </citation>
    <scope>NUCLEOTIDE SEQUENCE [LARGE SCALE GENOMIC DNA]</scope>
</reference>
<dbReference type="EMBL" id="ATLV01021761">
    <property type="status" value="NOT_ANNOTATED_CDS"/>
    <property type="molecule type" value="Genomic_DNA"/>
</dbReference>
<evidence type="ECO:0000256" key="1">
    <source>
        <dbReference type="SAM" id="MobiDB-lite"/>
    </source>
</evidence>